<comment type="caution">
    <text evidence="3">The sequence shown here is derived from an EMBL/GenBank/DDBJ whole genome shotgun (WGS) entry which is preliminary data.</text>
</comment>
<feature type="signal peptide" evidence="1">
    <location>
        <begin position="1"/>
        <end position="18"/>
    </location>
</feature>
<protein>
    <submittedName>
        <fullName evidence="3">Right-handed parallel beta-helix repeat-containing protein</fullName>
    </submittedName>
</protein>
<dbReference type="InterPro" id="IPR006626">
    <property type="entry name" value="PbH1"/>
</dbReference>
<keyword evidence="4" id="KW-1185">Reference proteome</keyword>
<dbReference type="InterPro" id="IPR039448">
    <property type="entry name" value="Beta_helix"/>
</dbReference>
<reference evidence="3" key="1">
    <citation type="submission" date="2020-09" db="EMBL/GenBank/DDBJ databases">
        <authorList>
            <person name="Kim M.K."/>
        </authorList>
    </citation>
    <scope>NUCLEOTIDE SEQUENCE</scope>
    <source>
        <strain evidence="3">BT702</strain>
    </source>
</reference>
<proteinExistence type="predicted"/>
<organism evidence="3 4">
    <name type="scientific">Spirosoma profusum</name>
    <dbReference type="NCBI Taxonomy" id="2771354"/>
    <lineage>
        <taxon>Bacteria</taxon>
        <taxon>Pseudomonadati</taxon>
        <taxon>Bacteroidota</taxon>
        <taxon>Cytophagia</taxon>
        <taxon>Cytophagales</taxon>
        <taxon>Cytophagaceae</taxon>
        <taxon>Spirosoma</taxon>
    </lineage>
</organism>
<dbReference type="Proteomes" id="UP000598820">
    <property type="component" value="Unassembled WGS sequence"/>
</dbReference>
<dbReference type="RefSeq" id="WP_190893241.1">
    <property type="nucleotide sequence ID" value="NZ_JACWZY010000062.1"/>
</dbReference>
<feature type="non-terminal residue" evidence="3">
    <location>
        <position position="606"/>
    </location>
</feature>
<feature type="chain" id="PRO_5037688035" evidence="1">
    <location>
        <begin position="19"/>
        <end position="606"/>
    </location>
</feature>
<evidence type="ECO:0000313" key="4">
    <source>
        <dbReference type="Proteomes" id="UP000598820"/>
    </source>
</evidence>
<dbReference type="InterPro" id="IPR012334">
    <property type="entry name" value="Pectin_lyas_fold"/>
</dbReference>
<keyword evidence="1" id="KW-0732">Signal</keyword>
<feature type="domain" description="Right handed beta helix" evidence="2">
    <location>
        <begin position="258"/>
        <end position="408"/>
    </location>
</feature>
<dbReference type="Pfam" id="PF13229">
    <property type="entry name" value="Beta_helix"/>
    <property type="match status" value="1"/>
</dbReference>
<evidence type="ECO:0000259" key="2">
    <source>
        <dbReference type="Pfam" id="PF13229"/>
    </source>
</evidence>
<dbReference type="InterPro" id="IPR011050">
    <property type="entry name" value="Pectin_lyase_fold/virulence"/>
</dbReference>
<dbReference type="SMART" id="SM00710">
    <property type="entry name" value="PbH1"/>
    <property type="match status" value="4"/>
</dbReference>
<gene>
    <name evidence="3" type="ORF">IC229_33755</name>
</gene>
<name>A0A927GAR7_9BACT</name>
<dbReference type="SUPFAM" id="SSF51126">
    <property type="entry name" value="Pectin lyase-like"/>
    <property type="match status" value="1"/>
</dbReference>
<dbReference type="AlphaFoldDB" id="A0A927GAR7"/>
<dbReference type="EMBL" id="JACWZY010000062">
    <property type="protein sequence ID" value="MBD2705623.1"/>
    <property type="molecule type" value="Genomic_DNA"/>
</dbReference>
<evidence type="ECO:0000313" key="3">
    <source>
        <dbReference type="EMBL" id="MBD2705623.1"/>
    </source>
</evidence>
<accession>A0A927GAR7</accession>
<sequence length="606" mass="64131">MKQLTSILLFLLPALAMAQTFPIAPPKTPINSGTIQLGRKADGLWYERDASGTERPFRIDARSNSVPIFSGITGMQSLSLTDATATSTITVFTPNMAGVFNYIAGDNTTPNDGVINVRTAPVAGAPAGLLYRRQFDGLVNVKWFNVYGDGVHDDYAGIQNCFTYCAIKNLTPFFPDGTYNISQGLFMTLSNASGTMVNGGRRSAGIKGAGLNSVAIRYTGATAATLITVTGTGDDAVQLEGFRLLCSNPNLMNSTGLGLHRVANYNVTKVGVSTMYLGVDFTDAGEGTFSECVISYNKIGGYANVGVHGVAPNGNLFHKCAINSNQYGGIRIVNGCNNVFSNCQLLGNGTVSGPDSLMRAIYLEYIGINGGNAASIENNYIEGNQGGACIEIKFGNGGAANIEKNTFNRLGTQFNTNDIKFSVFNGLSAGDTQKVHIKLNNNTYNGYNNYTPSASNKRVVYTYGTGNYDGYIVEDSDNYSQRVIAPGSVITNCLVERPAYPLANVEFPFVSTDTYTSFTTTVASLSTTVANNTTAIAANTSAIATKLNTSTFTSYTGVQATVDDAQNTKANSLSTSVVSLTSNKLDKVGGTANSLTVTNLSAYGFL</sequence>
<dbReference type="Gene3D" id="2.160.20.10">
    <property type="entry name" value="Single-stranded right-handed beta-helix, Pectin lyase-like"/>
    <property type="match status" value="1"/>
</dbReference>
<evidence type="ECO:0000256" key="1">
    <source>
        <dbReference type="SAM" id="SignalP"/>
    </source>
</evidence>